<accession>A0AAE4C2G3</accession>
<organism evidence="1 2">
    <name type="scientific">Chryseobacterium rhizosphaerae</name>
    <dbReference type="NCBI Taxonomy" id="395937"/>
    <lineage>
        <taxon>Bacteria</taxon>
        <taxon>Pseudomonadati</taxon>
        <taxon>Bacteroidota</taxon>
        <taxon>Flavobacteriia</taxon>
        <taxon>Flavobacteriales</taxon>
        <taxon>Weeksellaceae</taxon>
        <taxon>Chryseobacterium group</taxon>
        <taxon>Chryseobacterium</taxon>
    </lineage>
</organism>
<gene>
    <name evidence="1" type="ORF">J2787_001122</name>
</gene>
<evidence type="ECO:0000313" key="1">
    <source>
        <dbReference type="EMBL" id="MDR6525752.1"/>
    </source>
</evidence>
<dbReference type="AlphaFoldDB" id="A0AAE4C2G3"/>
<dbReference type="RefSeq" id="WP_202270869.1">
    <property type="nucleotide sequence ID" value="NZ_JAVDQY010000001.1"/>
</dbReference>
<proteinExistence type="predicted"/>
<dbReference type="Proteomes" id="UP001184861">
    <property type="component" value="Unassembled WGS sequence"/>
</dbReference>
<protein>
    <submittedName>
        <fullName evidence="1">Uncharacterized protein</fullName>
    </submittedName>
</protein>
<sequence>MKKSSKTTVSLDTFTYIQGTGKHLEFASKAINILTEVVNHADFEKKVLQAKFSYCVLTNDQGKKVPATNEQVIAIIKSGKEWNKTADNNINLQIHLEKLRRKKVGYVTGTQPLITTNTRFFDYWLVEDMFLSLAAHWMHEWLHVAGFRHEDSSVDEEDMNYTVGKIVMEVGKSLLSSKQGKKETSDTMGYVEAMEEYYRITSNPAFSPLDLNKSNQNALLLGFVDTTNQSDDENQPLPIIPASSKKIGTIPVTNTALKTLNLETLAFYNDHMPDFFGGTKEGIFKVSINTRNPQVPTDGQQDVTMAVNFKVKDGNYAQGFLHRGLFRNVLITDFINLRFDLYEVDKDAVVYYEKVKNVVDSVPEMRTLDIASGIPYLNLATKLFEGIIKTFGKNANDQVWDEMPQLEVSASTGGAFLRSGIYVIFEQKNSKNEAVSYEDLIFKNNLLQINGNKISRMSNHLLLRVTINPALQSF</sequence>
<reference evidence="1" key="1">
    <citation type="submission" date="2023-07" db="EMBL/GenBank/DDBJ databases">
        <title>Sorghum-associated microbial communities from plants grown in Nebraska, USA.</title>
        <authorList>
            <person name="Schachtman D."/>
        </authorList>
    </citation>
    <scope>NUCLEOTIDE SEQUENCE</scope>
    <source>
        <strain evidence="1">DS2360</strain>
    </source>
</reference>
<comment type="caution">
    <text evidence="1">The sequence shown here is derived from an EMBL/GenBank/DDBJ whole genome shotgun (WGS) entry which is preliminary data.</text>
</comment>
<dbReference type="EMBL" id="JAVDQY010000001">
    <property type="protein sequence ID" value="MDR6525752.1"/>
    <property type="molecule type" value="Genomic_DNA"/>
</dbReference>
<evidence type="ECO:0000313" key="2">
    <source>
        <dbReference type="Proteomes" id="UP001184861"/>
    </source>
</evidence>
<name>A0AAE4C2G3_9FLAO</name>